<dbReference type="KEGG" id="cart:PA27867_3958"/>
<proteinExistence type="predicted"/>
<feature type="region of interest" description="Disordered" evidence="1">
    <location>
        <begin position="1"/>
        <end position="52"/>
    </location>
</feature>
<keyword evidence="2" id="KW-0614">Plasmid</keyword>
<organism evidence="2 3">
    <name type="scientific">Cryobacterium arcticum</name>
    <dbReference type="NCBI Taxonomy" id="670052"/>
    <lineage>
        <taxon>Bacteria</taxon>
        <taxon>Bacillati</taxon>
        <taxon>Actinomycetota</taxon>
        <taxon>Actinomycetes</taxon>
        <taxon>Micrococcales</taxon>
        <taxon>Microbacteriaceae</taxon>
        <taxon>Cryobacterium</taxon>
    </lineage>
</organism>
<dbReference type="Proteomes" id="UP000092582">
    <property type="component" value="Plasmid pP27867_2"/>
</dbReference>
<reference evidence="2 3" key="1">
    <citation type="submission" date="2016-06" db="EMBL/GenBank/DDBJ databases">
        <title>Genome sequencing of Cryobacterium arcticum PAMC 27867.</title>
        <authorList>
            <person name="Lee J."/>
            <person name="Kim O.-S."/>
        </authorList>
    </citation>
    <scope>NUCLEOTIDE SEQUENCE [LARGE SCALE GENOMIC DNA]</scope>
    <source>
        <strain evidence="2 3">PAMC 27867</strain>
        <plasmid evidence="3">pp27867_2</plasmid>
    </source>
</reference>
<keyword evidence="3" id="KW-1185">Reference proteome</keyword>
<dbReference type="Pfam" id="PF20373">
    <property type="entry name" value="DUF6668"/>
    <property type="match status" value="1"/>
</dbReference>
<evidence type="ECO:0000313" key="3">
    <source>
        <dbReference type="Proteomes" id="UP000092582"/>
    </source>
</evidence>
<gene>
    <name evidence="2" type="ORF">PA27867_3958</name>
</gene>
<accession>A0A1B1BQN4</accession>
<dbReference type="OrthoDB" id="4549550at2"/>
<dbReference type="InterPro" id="IPR046609">
    <property type="entry name" value="DUF6668"/>
</dbReference>
<name>A0A1B1BQN4_9MICO</name>
<dbReference type="AlphaFoldDB" id="A0A1B1BQN4"/>
<evidence type="ECO:0000313" key="2">
    <source>
        <dbReference type="EMBL" id="ANP74865.1"/>
    </source>
</evidence>
<dbReference type="RefSeq" id="WP_066600691.1">
    <property type="nucleotide sequence ID" value="NZ_CP016284.1"/>
</dbReference>
<sequence>MTNTNPWLISPEHSEQNRPSPAPQKRPDNRGATSPQPGIPVPDQAHQLPRRTTAVQATLWWLGAHGGAGETTLAALTPDTLAADHAWPVPATPDTTHRVVLVGRSNYTGLVAVQRAATEWAANTLDNGVQLAGIVLIADAPGRQPKALKDLEQVIAGGVPRAWHLPWVDAWRHRPAASTERLPKEFRSLFTELSLTPPSASRPN</sequence>
<dbReference type="EMBL" id="CP016284">
    <property type="protein sequence ID" value="ANP74865.1"/>
    <property type="molecule type" value="Genomic_DNA"/>
</dbReference>
<evidence type="ECO:0000256" key="1">
    <source>
        <dbReference type="SAM" id="MobiDB-lite"/>
    </source>
</evidence>
<geneLocation type="plasmid" evidence="3">
    <name>pp27867_2</name>
</geneLocation>
<protein>
    <submittedName>
        <fullName evidence="2">Uncharacterized protein</fullName>
    </submittedName>
</protein>